<evidence type="ECO:0000313" key="3">
    <source>
        <dbReference type="EMBL" id="CAK9101472.1"/>
    </source>
</evidence>
<evidence type="ECO:0000313" key="4">
    <source>
        <dbReference type="Proteomes" id="UP001642464"/>
    </source>
</evidence>
<feature type="compositionally biased region" description="Basic and acidic residues" evidence="1">
    <location>
        <begin position="337"/>
        <end position="351"/>
    </location>
</feature>
<feature type="compositionally biased region" description="Polar residues" evidence="1">
    <location>
        <begin position="53"/>
        <end position="65"/>
    </location>
</feature>
<evidence type="ECO:0000313" key="2">
    <source>
        <dbReference type="EMBL" id="CAK9101470.1"/>
    </source>
</evidence>
<accession>A0ABP0RPR3</accession>
<dbReference type="Proteomes" id="UP001642464">
    <property type="component" value="Unassembled WGS sequence"/>
</dbReference>
<name>A0ABP0RPR3_9DINO</name>
<keyword evidence="4" id="KW-1185">Reference proteome</keyword>
<feature type="region of interest" description="Disordered" evidence="1">
    <location>
        <begin position="602"/>
        <end position="622"/>
    </location>
</feature>
<gene>
    <name evidence="2" type="ORF">SCF082_LOCUS47450</name>
    <name evidence="3" type="ORF">SCF082_LOCUS47451</name>
</gene>
<proteinExistence type="predicted"/>
<sequence length="849" mass="93387">MDVDSNLDSVDAEMQLMLQNLAAQQPPKGGKGKGRGGKGRGTAQPAAGEDDTSSQTTPAAKTRTSGKGGGAKFRVCKGCWVKIPVSDLAPNFPGCWKCKSALDNINRLAMKQGAKAIAFVKKQREDPDACHQMVMNYLEHCPESNEGGKGRKRGQWSVTKYQERITAGSGIIRDRLGEMMPKKLYLEFAKTARGGGKSDEQAESQWLEWETKIAEKDESVMHDYKGEKGALRIWVHTKDELRFRASYMQEKEVVNEGEQLKKASQEDIDRLKSRALTNHEEFDAGLVSKALLANGESAFQSNDGFLTDVMELIEESNKDGAEKEGGDPEGPPNKRQKPNEDTEAKPAKPWVDRDRVVSATVRSATSQIKVFTTKVEQNLKKSRDALAEFERNEDESFKKNFEGELLILKNRIYALGLVVDGALVVSAYTFRLYVTDEGTDESVKEYIARFSGATAPAAEDEEKPPLEGASPVQLGKAPPCESYAALRPIGALLATEVTTQIGSIRSPIQQLQTATGRAEKFLKQAIEQIKKQETKRQVDARRPKKADESVPLFDQGFEKAKEIPSFDLAGSAKPQVWRPFIIAVNDWVSDFMKDGSETRQSADSFQHSFDQSRAKQKGVRVSTPLEETSQLTGLFSKVQGILDTQVIQMANVPDILKKHMKASLFAIDATYDRVSGEGLSVATGRLCLQGTRTVVMTEMLQLQGFMERKGVGGVITLARMSAFMRGMSPHLVMEYASECTLWGKTVQAGDFLFTPYGYIQGELVSQAMIGVRFAFLPTGLAHPNAVLAAKKRKEEMDHHASQADDQKDKAAAELPLLQPLIEVLEKSSVKAEATPATPAPVEPLPREGS</sequence>
<protein>
    <submittedName>
        <fullName evidence="2">WD repeat-containing protein C25H1.08c</fullName>
    </submittedName>
</protein>
<feature type="compositionally biased region" description="Basic and acidic residues" evidence="1">
    <location>
        <begin position="317"/>
        <end position="326"/>
    </location>
</feature>
<comment type="caution">
    <text evidence="2">The sequence shown here is derived from an EMBL/GenBank/DDBJ whole genome shotgun (WGS) entry which is preliminary data.</text>
</comment>
<feature type="compositionally biased region" description="Low complexity" evidence="1">
    <location>
        <begin position="14"/>
        <end position="25"/>
    </location>
</feature>
<dbReference type="EMBL" id="CAXAMM010041837">
    <property type="protein sequence ID" value="CAK9101472.1"/>
    <property type="molecule type" value="Genomic_DNA"/>
</dbReference>
<feature type="region of interest" description="Disordered" evidence="1">
    <location>
        <begin position="317"/>
        <end position="351"/>
    </location>
</feature>
<feature type="region of interest" description="Disordered" evidence="1">
    <location>
        <begin position="454"/>
        <end position="474"/>
    </location>
</feature>
<feature type="region of interest" description="Disordered" evidence="1">
    <location>
        <begin position="828"/>
        <end position="849"/>
    </location>
</feature>
<organism evidence="2 4">
    <name type="scientific">Durusdinium trenchii</name>
    <dbReference type="NCBI Taxonomy" id="1381693"/>
    <lineage>
        <taxon>Eukaryota</taxon>
        <taxon>Sar</taxon>
        <taxon>Alveolata</taxon>
        <taxon>Dinophyceae</taxon>
        <taxon>Suessiales</taxon>
        <taxon>Symbiodiniaceae</taxon>
        <taxon>Durusdinium</taxon>
    </lineage>
</organism>
<dbReference type="EMBL" id="CAXAMM010041836">
    <property type="protein sequence ID" value="CAK9101470.1"/>
    <property type="molecule type" value="Genomic_DNA"/>
</dbReference>
<feature type="region of interest" description="Disordered" evidence="1">
    <location>
        <begin position="14"/>
        <end position="70"/>
    </location>
</feature>
<feature type="compositionally biased region" description="Polar residues" evidence="1">
    <location>
        <begin position="602"/>
        <end position="611"/>
    </location>
</feature>
<evidence type="ECO:0000256" key="1">
    <source>
        <dbReference type="SAM" id="MobiDB-lite"/>
    </source>
</evidence>
<reference evidence="2 4" key="1">
    <citation type="submission" date="2024-02" db="EMBL/GenBank/DDBJ databases">
        <authorList>
            <person name="Chen Y."/>
            <person name="Shah S."/>
            <person name="Dougan E. K."/>
            <person name="Thang M."/>
            <person name="Chan C."/>
        </authorList>
    </citation>
    <scope>NUCLEOTIDE SEQUENCE [LARGE SCALE GENOMIC DNA]</scope>
</reference>